<evidence type="ECO:0000256" key="11">
    <source>
        <dbReference type="ARBA" id="ARBA00023136"/>
    </source>
</evidence>
<dbReference type="GO" id="GO:0015012">
    <property type="term" value="P:heparan sulfate proteoglycan biosynthetic process"/>
    <property type="evidence" value="ECO:0007669"/>
    <property type="project" value="TreeGrafter"/>
</dbReference>
<dbReference type="GO" id="GO:0046872">
    <property type="term" value="F:metal ion binding"/>
    <property type="evidence" value="ECO:0007669"/>
    <property type="project" value="UniProtKB-KW"/>
</dbReference>
<dbReference type="InterPro" id="IPR003406">
    <property type="entry name" value="Glyco_trans_14"/>
</dbReference>
<evidence type="ECO:0000256" key="14">
    <source>
        <dbReference type="ARBA" id="ARBA00042865"/>
    </source>
</evidence>
<gene>
    <name evidence="15" type="ORF">STRMA_0815</name>
</gene>
<dbReference type="GO" id="GO:0030158">
    <property type="term" value="F:protein xylosyltransferase activity"/>
    <property type="evidence" value="ECO:0007669"/>
    <property type="project" value="InterPro"/>
</dbReference>
<evidence type="ECO:0000313" key="16">
    <source>
        <dbReference type="Proteomes" id="UP000003573"/>
    </source>
</evidence>
<dbReference type="RefSeq" id="WP_003082279.1">
    <property type="nucleotide sequence ID" value="NZ_AEUW02000001.1"/>
</dbReference>
<evidence type="ECO:0000313" key="15">
    <source>
        <dbReference type="EMBL" id="EHJ53279.1"/>
    </source>
</evidence>
<keyword evidence="10" id="KW-0333">Golgi apparatus</keyword>
<keyword evidence="16" id="KW-1185">Reference proteome</keyword>
<dbReference type="AlphaFoldDB" id="G5JUI7"/>
<evidence type="ECO:0000256" key="4">
    <source>
        <dbReference type="ARBA" id="ARBA00022679"/>
    </source>
</evidence>
<keyword evidence="7" id="KW-0256">Endoplasmic reticulum</keyword>
<evidence type="ECO:0000256" key="9">
    <source>
        <dbReference type="ARBA" id="ARBA00022989"/>
    </source>
</evidence>
<dbReference type="PANTHER" id="PTHR46025:SF3">
    <property type="entry name" value="XYLOSYLTRANSFERASE OXT"/>
    <property type="match status" value="1"/>
</dbReference>
<keyword evidence="12" id="KW-1015">Disulfide bond</keyword>
<evidence type="ECO:0000256" key="1">
    <source>
        <dbReference type="ARBA" id="ARBA00004323"/>
    </source>
</evidence>
<proteinExistence type="predicted"/>
<comment type="caution">
    <text evidence="15">The sequence shown here is derived from an EMBL/GenBank/DDBJ whole genome shotgun (WGS) entry which is preliminary data.</text>
</comment>
<keyword evidence="5" id="KW-0812">Transmembrane</keyword>
<accession>G5JUI7</accession>
<dbReference type="Proteomes" id="UP000003573">
    <property type="component" value="Unassembled WGS sequence"/>
</dbReference>
<evidence type="ECO:0000256" key="2">
    <source>
        <dbReference type="ARBA" id="ARBA00004648"/>
    </source>
</evidence>
<evidence type="ECO:0000256" key="10">
    <source>
        <dbReference type="ARBA" id="ARBA00023034"/>
    </source>
</evidence>
<evidence type="ECO:0000256" key="3">
    <source>
        <dbReference type="ARBA" id="ARBA00022676"/>
    </source>
</evidence>
<dbReference type="EMBL" id="AEUW02000001">
    <property type="protein sequence ID" value="EHJ53279.1"/>
    <property type="molecule type" value="Genomic_DNA"/>
</dbReference>
<dbReference type="PANTHER" id="PTHR46025">
    <property type="entry name" value="XYLOSYLTRANSFERASE OXT"/>
    <property type="match status" value="1"/>
</dbReference>
<evidence type="ECO:0000256" key="13">
    <source>
        <dbReference type="ARBA" id="ARBA00023180"/>
    </source>
</evidence>
<protein>
    <recommendedName>
        <fullName evidence="14">Peptide O-xylosyltransferase</fullName>
    </recommendedName>
</protein>
<keyword evidence="6" id="KW-0479">Metal-binding</keyword>
<evidence type="ECO:0000256" key="5">
    <source>
        <dbReference type="ARBA" id="ARBA00022692"/>
    </source>
</evidence>
<keyword evidence="11" id="KW-0472">Membrane</keyword>
<keyword evidence="4" id="KW-0808">Transferase</keyword>
<dbReference type="GO" id="GO:0050650">
    <property type="term" value="P:chondroitin sulfate proteoglycan biosynthetic process"/>
    <property type="evidence" value="ECO:0007669"/>
    <property type="project" value="TreeGrafter"/>
</dbReference>
<dbReference type="eggNOG" id="ENOG502Z86D">
    <property type="taxonomic scope" value="Bacteria"/>
</dbReference>
<keyword evidence="9" id="KW-1133">Transmembrane helix</keyword>
<evidence type="ECO:0000256" key="6">
    <source>
        <dbReference type="ARBA" id="ARBA00022723"/>
    </source>
</evidence>
<name>G5JUI7_9STRE</name>
<dbReference type="Pfam" id="PF02485">
    <property type="entry name" value="Branch"/>
    <property type="match status" value="1"/>
</dbReference>
<organism evidence="15 16">
    <name type="scientific">Streptococcus macacae NCTC 11558</name>
    <dbReference type="NCBI Taxonomy" id="764298"/>
    <lineage>
        <taxon>Bacteria</taxon>
        <taxon>Bacillati</taxon>
        <taxon>Bacillota</taxon>
        <taxon>Bacilli</taxon>
        <taxon>Lactobacillales</taxon>
        <taxon>Streptococcaceae</taxon>
        <taxon>Streptococcus</taxon>
    </lineage>
</organism>
<keyword evidence="13" id="KW-0325">Glycoprotein</keyword>
<evidence type="ECO:0000256" key="12">
    <source>
        <dbReference type="ARBA" id="ARBA00023157"/>
    </source>
</evidence>
<dbReference type="InterPro" id="IPR043538">
    <property type="entry name" value="XYLT"/>
</dbReference>
<keyword evidence="8" id="KW-0735">Signal-anchor</keyword>
<reference evidence="15 16" key="1">
    <citation type="journal article" date="2014" name="Int. J. Syst. Evol. Microbiol.">
        <title>Phylogenomics and the dynamic genome evolution of the genus Streptococcus.</title>
        <authorList>
            <consortium name="The Broad Institute Genome Sequencing Platform"/>
            <person name="Richards V.P."/>
            <person name="Palmer S.R."/>
            <person name="Pavinski Bitar P.D."/>
            <person name="Qin X."/>
            <person name="Weinstock G.M."/>
            <person name="Highlander S.K."/>
            <person name="Town C.D."/>
            <person name="Burne R.A."/>
            <person name="Stanhope M.J."/>
        </authorList>
    </citation>
    <scope>NUCLEOTIDE SEQUENCE [LARGE SCALE GENOMIC DNA]</scope>
    <source>
        <strain evidence="15 16">NCTC 11558</strain>
    </source>
</reference>
<sequence>MMKHAYLIMAHANFQQLAFLISLLDDPRNDIFVHIDAKANFTEEDKHMLEDASKQSNLLLTDRKAIYWGGFSQVKAEFLLFERAKLYGRYHFYHLLSGSDLPIVHQDRIHQFFDEHSQSIFLNRMTLEGDPENINRLKYYHFFEAFTPRTIPGVFGKGLFKLYRFLEVSIQKIMGVNLLKKYHLKPMKASQWASLPEDVVLSLLEHKEWVFKTFGKTFIPDEVFLPLFLNKFGFDNDVFDNTIKQNIPDEYQANLRFVNWWDGNPYVWTNSKEDKRQLQRLADKGYFFTRKFDLSEEDELFDFILRLTKKRN</sequence>
<dbReference type="OrthoDB" id="7943907at2"/>
<keyword evidence="3" id="KW-0328">Glycosyltransferase</keyword>
<dbReference type="GO" id="GO:0016020">
    <property type="term" value="C:membrane"/>
    <property type="evidence" value="ECO:0007669"/>
    <property type="project" value="InterPro"/>
</dbReference>
<evidence type="ECO:0000256" key="7">
    <source>
        <dbReference type="ARBA" id="ARBA00022824"/>
    </source>
</evidence>
<dbReference type="STRING" id="764298.STRMA_0815"/>
<comment type="subcellular location">
    <subcellularLocation>
        <location evidence="2">Endoplasmic reticulum membrane</location>
        <topology evidence="2">Single-pass type II membrane protein</topology>
    </subcellularLocation>
    <subcellularLocation>
        <location evidence="1">Golgi apparatus membrane</location>
        <topology evidence="1">Single-pass type II membrane protein</topology>
    </subcellularLocation>
</comment>
<evidence type="ECO:0000256" key="8">
    <source>
        <dbReference type="ARBA" id="ARBA00022968"/>
    </source>
</evidence>